<sequence length="461" mass="49819">MKRSSDSRFWRSVWHVALPVTLQTVVMSLLSMTDQVMVGQLGITAVAATGVAAKLNAIVIVVLSGLSSGIAIYAAQFWGQGRPERLPPLLGYGFMVGIPLAGVMVLLISFWPQHAIALFSADSHVQQQGATYVLIVAFSFVPQMVTLLYSALLRATGDARLPLFASLVAVLLNLLFNYLLIFGHAGCPKLGLSGAAWATLLARSVELAVILLALYWRGHVLAIFHWRALCGLTSHVRRGLLFTTMPLILTEGVWVLGESAYAMVYGHMSTLALAAMTMTYPLQGLSIGLLCGLSAAASVLVGQRLGADDFRGAISCAHRLLRLGMAASLLVGLLLLAGAGSYVGLYDASAEVLLQAQWCVWVFALLLWVKVGNMIIAGGILNSGGDSRFVLVMESLATWLIGVPSAYIMAFWLQLPIHWVYLVLSLEELVRLAVGYWRLRSRRWMRNLVATPVDDAVAQPS</sequence>
<keyword evidence="8 10" id="KW-0472">Membrane</keyword>
<evidence type="ECO:0000256" key="7">
    <source>
        <dbReference type="ARBA" id="ARBA00023065"/>
    </source>
</evidence>
<feature type="transmembrane region" description="Helical" evidence="10">
    <location>
        <begin position="355"/>
        <end position="377"/>
    </location>
</feature>
<feature type="transmembrane region" description="Helical" evidence="10">
    <location>
        <begin position="53"/>
        <end position="77"/>
    </location>
</feature>
<proteinExistence type="predicted"/>
<gene>
    <name evidence="11" type="ORF">ACFOSS_00030</name>
</gene>
<evidence type="ECO:0000256" key="2">
    <source>
        <dbReference type="ARBA" id="ARBA00022448"/>
    </source>
</evidence>
<evidence type="ECO:0000256" key="8">
    <source>
        <dbReference type="ARBA" id="ARBA00023136"/>
    </source>
</evidence>
<feature type="transmembrane region" description="Helical" evidence="10">
    <location>
        <begin position="195"/>
        <end position="218"/>
    </location>
</feature>
<evidence type="ECO:0000256" key="9">
    <source>
        <dbReference type="ARBA" id="ARBA00031636"/>
    </source>
</evidence>
<evidence type="ECO:0000256" key="6">
    <source>
        <dbReference type="ARBA" id="ARBA00022989"/>
    </source>
</evidence>
<protein>
    <recommendedName>
        <fullName evidence="9">Multidrug-efflux transporter</fullName>
    </recommendedName>
</protein>
<dbReference type="InterPro" id="IPR050222">
    <property type="entry name" value="MATE_MdtK"/>
</dbReference>
<comment type="caution">
    <text evidence="11">The sequence shown here is derived from an EMBL/GenBank/DDBJ whole genome shotgun (WGS) entry which is preliminary data.</text>
</comment>
<feature type="transmembrane region" description="Helical" evidence="10">
    <location>
        <begin position="239"/>
        <end position="262"/>
    </location>
</feature>
<keyword evidence="7" id="KW-0406">Ion transport</keyword>
<dbReference type="RefSeq" id="WP_377149606.1">
    <property type="nucleotide sequence ID" value="NZ_JBHSAF010000001.1"/>
</dbReference>
<dbReference type="PIRSF" id="PIRSF006603">
    <property type="entry name" value="DinF"/>
    <property type="match status" value="1"/>
</dbReference>
<keyword evidence="12" id="KW-1185">Reference proteome</keyword>
<feature type="transmembrane region" description="Helical" evidence="10">
    <location>
        <begin position="389"/>
        <end position="413"/>
    </location>
</feature>
<feature type="transmembrane region" description="Helical" evidence="10">
    <location>
        <begin position="89"/>
        <end position="111"/>
    </location>
</feature>
<evidence type="ECO:0000313" key="12">
    <source>
        <dbReference type="Proteomes" id="UP001595692"/>
    </source>
</evidence>
<feature type="transmembrane region" description="Helical" evidence="10">
    <location>
        <begin position="282"/>
        <end position="302"/>
    </location>
</feature>
<dbReference type="NCBIfam" id="TIGR00797">
    <property type="entry name" value="matE"/>
    <property type="match status" value="1"/>
</dbReference>
<feature type="transmembrane region" description="Helical" evidence="10">
    <location>
        <begin position="323"/>
        <end position="343"/>
    </location>
</feature>
<evidence type="ECO:0000256" key="3">
    <source>
        <dbReference type="ARBA" id="ARBA00022449"/>
    </source>
</evidence>
<feature type="transmembrane region" description="Helical" evidence="10">
    <location>
        <begin position="419"/>
        <end position="437"/>
    </location>
</feature>
<name>A0ABV8CIB1_9GAMM</name>
<evidence type="ECO:0000256" key="5">
    <source>
        <dbReference type="ARBA" id="ARBA00022692"/>
    </source>
</evidence>
<keyword evidence="6 10" id="KW-1133">Transmembrane helix</keyword>
<dbReference type="InterPro" id="IPR002528">
    <property type="entry name" value="MATE_fam"/>
</dbReference>
<comment type="subcellular location">
    <subcellularLocation>
        <location evidence="1">Cell inner membrane</location>
        <topology evidence="1">Multi-pass membrane protein</topology>
    </subcellularLocation>
</comment>
<evidence type="ECO:0000313" key="11">
    <source>
        <dbReference type="EMBL" id="MFC3911853.1"/>
    </source>
</evidence>
<keyword evidence="3" id="KW-0050">Antiport</keyword>
<dbReference type="Proteomes" id="UP001595692">
    <property type="component" value="Unassembled WGS sequence"/>
</dbReference>
<keyword evidence="2" id="KW-0813">Transport</keyword>
<feature type="transmembrane region" description="Helical" evidence="10">
    <location>
        <begin position="12"/>
        <end position="33"/>
    </location>
</feature>
<keyword evidence="5 10" id="KW-0812">Transmembrane</keyword>
<feature type="transmembrane region" description="Helical" evidence="10">
    <location>
        <begin position="131"/>
        <end position="149"/>
    </location>
</feature>
<evidence type="ECO:0000256" key="4">
    <source>
        <dbReference type="ARBA" id="ARBA00022475"/>
    </source>
</evidence>
<dbReference type="InterPro" id="IPR048279">
    <property type="entry name" value="MdtK-like"/>
</dbReference>
<evidence type="ECO:0000256" key="10">
    <source>
        <dbReference type="SAM" id="Phobius"/>
    </source>
</evidence>
<dbReference type="PANTHER" id="PTHR43298">
    <property type="entry name" value="MULTIDRUG RESISTANCE PROTEIN NORM-RELATED"/>
    <property type="match status" value="1"/>
</dbReference>
<reference evidence="12" key="1">
    <citation type="journal article" date="2019" name="Int. J. Syst. Evol. Microbiol.">
        <title>The Global Catalogue of Microorganisms (GCM) 10K type strain sequencing project: providing services to taxonomists for standard genome sequencing and annotation.</title>
        <authorList>
            <consortium name="The Broad Institute Genomics Platform"/>
            <consortium name="The Broad Institute Genome Sequencing Center for Infectious Disease"/>
            <person name="Wu L."/>
            <person name="Ma J."/>
        </authorList>
    </citation>
    <scope>NUCLEOTIDE SEQUENCE [LARGE SCALE GENOMIC DNA]</scope>
    <source>
        <strain evidence="12">CCUG 54939</strain>
    </source>
</reference>
<accession>A0ABV8CIB1</accession>
<dbReference type="Pfam" id="PF01554">
    <property type="entry name" value="MatE"/>
    <property type="match status" value="2"/>
</dbReference>
<organism evidence="11 12">
    <name type="scientific">Pseudaeromonas sharmana</name>
    <dbReference type="NCBI Taxonomy" id="328412"/>
    <lineage>
        <taxon>Bacteria</taxon>
        <taxon>Pseudomonadati</taxon>
        <taxon>Pseudomonadota</taxon>
        <taxon>Gammaproteobacteria</taxon>
        <taxon>Aeromonadales</taxon>
        <taxon>Aeromonadaceae</taxon>
        <taxon>Pseudaeromonas</taxon>
    </lineage>
</organism>
<evidence type="ECO:0000256" key="1">
    <source>
        <dbReference type="ARBA" id="ARBA00004429"/>
    </source>
</evidence>
<dbReference type="EMBL" id="JBHSAF010000001">
    <property type="protein sequence ID" value="MFC3911853.1"/>
    <property type="molecule type" value="Genomic_DNA"/>
</dbReference>
<dbReference type="PANTHER" id="PTHR43298:SF2">
    <property type="entry name" value="FMN_FAD EXPORTER YEEO-RELATED"/>
    <property type="match status" value="1"/>
</dbReference>
<feature type="transmembrane region" description="Helical" evidence="10">
    <location>
        <begin position="161"/>
        <end position="183"/>
    </location>
</feature>
<keyword evidence="4" id="KW-1003">Cell membrane</keyword>